<dbReference type="PROSITE" id="PS51470">
    <property type="entry name" value="FG_GAP"/>
    <property type="match status" value="6"/>
</dbReference>
<dbReference type="PANTHER" id="PTHR43606:SF2">
    <property type="entry name" value="ALKALINE PHOSPHATASE FAMILY PROTEIN (AFU_ORTHOLOGUE AFUA_5G03860)"/>
    <property type="match status" value="1"/>
</dbReference>
<dbReference type="InterPro" id="IPR028994">
    <property type="entry name" value="Integrin_alpha_N"/>
</dbReference>
<organism evidence="6 7">
    <name type="scientific">Tenggerimyces flavus</name>
    <dbReference type="NCBI Taxonomy" id="1708749"/>
    <lineage>
        <taxon>Bacteria</taxon>
        <taxon>Bacillati</taxon>
        <taxon>Actinomycetota</taxon>
        <taxon>Actinomycetes</taxon>
        <taxon>Propionibacteriales</taxon>
        <taxon>Nocardioidaceae</taxon>
        <taxon>Tenggerimyces</taxon>
    </lineage>
</organism>
<dbReference type="Pfam" id="PF09423">
    <property type="entry name" value="PhoD"/>
    <property type="match status" value="1"/>
</dbReference>
<dbReference type="InterPro" id="IPR052900">
    <property type="entry name" value="Phospholipid_Metab_Enz"/>
</dbReference>
<proteinExistence type="predicted"/>
<gene>
    <name evidence="6" type="ORF">ACFOUW_24660</name>
</gene>
<dbReference type="SUPFAM" id="SSF69318">
    <property type="entry name" value="Integrin alpha N-terminal domain"/>
    <property type="match status" value="2"/>
</dbReference>
<feature type="signal peptide" evidence="4">
    <location>
        <begin position="1"/>
        <end position="21"/>
    </location>
</feature>
<sequence length="920" mass="93001">MARVMTLWLVASVVVAGSVVAVGTPTSSANESAIGARAALDACDPVDSYRRAFVSARNAGGTAGAGDRFGEVLASGDFDADGYVDAVVGAPNDDIGGVRSGAVYVFRGSAAGTTTGVRIGQAAGGGADEAGDAFGAALAAGDYDGDGFADLAVGAPAEDFNGVVDTGLVFVFRGSASGLGVGGYFDQSSAGGLNEGGDRFGAALAAANVTGDGTVDLAVGVPGEAPNSDAAGGAVAVLRGSATGLGAGTFRTQADAAGASEAGDAFGAALATGDVTGDDVVDLVVGAPNEAPGSAPAGGAVSVLPGPGLTGGYWREQGQAQGLTEGGDRFGAAVAAGDLDGDGVDEIVVGAPGEDLSVTSTTTAADAGALFVLDQTGIVLTEYAGGDIPEASDALGTSVAVADLDSDGFSDVVAGAPGEGPDAAPSSAGSVFVFGGRPGAIDAGRRMEQGQLQAASESGDRFGAALAVGRSAATGRTDVLVGATGEALDGFPAGGALAVVSGLGANLSIGAGLGAVTDTSVRVWARGTHPSVLRAQYRVAGTTAWTTTQPVTFDPALDHTAVLSLTGLTVQTTYDYRLVTGCAVDPLTTGRFRTLPAAGTPSRTRFVYGADFQHPSVFLGRSFSVLDHVAAYDPDFAIFGGDQMYADFGTPATTLAGYLGKYRENWSQTHFRRFVGNRPTFVMWDDHEIANDWSAGAAAPYPAARAAFDAYQRGHSTTPVTPGALYYTFRAGQADFFVLDVRSHRSPNGAVDNASKTMLGATQKAALKTWLSQSTGAFKLIVTAVPFNEFGTTGSDSWSGFRTERAEIFQYIRDQAIPGVVLVAGDQHWSAAVRIDGAASYPLYEFMATPIAAGTRTPPTPGPGVEWLDSQLRRAFGVFDIDTTVTPAQLTVEYRSETNALMCRIRIDATGSLLAKESCT</sequence>
<name>A0ABV7YJ91_9ACTN</name>
<evidence type="ECO:0000259" key="5">
    <source>
        <dbReference type="Pfam" id="PF09423"/>
    </source>
</evidence>
<evidence type="ECO:0000256" key="2">
    <source>
        <dbReference type="ARBA" id="ARBA00022737"/>
    </source>
</evidence>
<keyword evidence="1 4" id="KW-0732">Signal</keyword>
<keyword evidence="3" id="KW-0325">Glycoprotein</keyword>
<dbReference type="Proteomes" id="UP001595699">
    <property type="component" value="Unassembled WGS sequence"/>
</dbReference>
<evidence type="ECO:0000256" key="1">
    <source>
        <dbReference type="ARBA" id="ARBA00022729"/>
    </source>
</evidence>
<dbReference type="Gene3D" id="2.130.10.130">
    <property type="entry name" value="Integrin alpha, N-terminal"/>
    <property type="match status" value="3"/>
</dbReference>
<dbReference type="EMBL" id="JBHRZH010000022">
    <property type="protein sequence ID" value="MFC3764049.1"/>
    <property type="molecule type" value="Genomic_DNA"/>
</dbReference>
<dbReference type="InterPro" id="IPR018946">
    <property type="entry name" value="PhoD-like_MPP"/>
</dbReference>
<dbReference type="Gene3D" id="3.60.21.70">
    <property type="entry name" value="PhoD-like phosphatase"/>
    <property type="match status" value="1"/>
</dbReference>
<feature type="domain" description="PhoD-like phosphatase metallophosphatase" evidence="5">
    <location>
        <begin position="622"/>
        <end position="857"/>
    </location>
</feature>
<dbReference type="InterPro" id="IPR013517">
    <property type="entry name" value="FG-GAP"/>
</dbReference>
<reference evidence="7" key="1">
    <citation type="journal article" date="2019" name="Int. J. Syst. Evol. Microbiol.">
        <title>The Global Catalogue of Microorganisms (GCM) 10K type strain sequencing project: providing services to taxonomists for standard genome sequencing and annotation.</title>
        <authorList>
            <consortium name="The Broad Institute Genomics Platform"/>
            <consortium name="The Broad Institute Genome Sequencing Center for Infectious Disease"/>
            <person name="Wu L."/>
            <person name="Ma J."/>
        </authorList>
    </citation>
    <scope>NUCLEOTIDE SEQUENCE [LARGE SCALE GENOMIC DNA]</scope>
    <source>
        <strain evidence="7">CGMCC 4.7241</strain>
    </source>
</reference>
<dbReference type="InterPro" id="IPR029052">
    <property type="entry name" value="Metallo-depent_PP-like"/>
</dbReference>
<dbReference type="SUPFAM" id="SSF56300">
    <property type="entry name" value="Metallo-dependent phosphatases"/>
    <property type="match status" value="1"/>
</dbReference>
<accession>A0ABV7YJ91</accession>
<dbReference type="SMART" id="SM00191">
    <property type="entry name" value="Int_alpha"/>
    <property type="match status" value="7"/>
</dbReference>
<dbReference type="InterPro" id="IPR038607">
    <property type="entry name" value="PhoD-like_sf"/>
</dbReference>
<protein>
    <submittedName>
        <fullName evidence="6">Alkaline phosphatase D family protein</fullName>
    </submittedName>
</protein>
<evidence type="ECO:0000313" key="7">
    <source>
        <dbReference type="Proteomes" id="UP001595699"/>
    </source>
</evidence>
<keyword evidence="7" id="KW-1185">Reference proteome</keyword>
<keyword evidence="2" id="KW-0677">Repeat</keyword>
<dbReference type="InterPro" id="IPR013519">
    <property type="entry name" value="Int_alpha_beta-p"/>
</dbReference>
<evidence type="ECO:0000313" key="6">
    <source>
        <dbReference type="EMBL" id="MFC3764049.1"/>
    </source>
</evidence>
<evidence type="ECO:0000256" key="3">
    <source>
        <dbReference type="ARBA" id="ARBA00023180"/>
    </source>
</evidence>
<dbReference type="RefSeq" id="WP_205116118.1">
    <property type="nucleotide sequence ID" value="NZ_JAFBCM010000001.1"/>
</dbReference>
<comment type="caution">
    <text evidence="6">The sequence shown here is derived from an EMBL/GenBank/DDBJ whole genome shotgun (WGS) entry which is preliminary data.</text>
</comment>
<dbReference type="PRINTS" id="PR01185">
    <property type="entry name" value="INTEGRINA"/>
</dbReference>
<dbReference type="PANTHER" id="PTHR43606">
    <property type="entry name" value="PHOSPHATASE, PUTATIVE (AFU_ORTHOLOGUE AFUA_6G08710)-RELATED"/>
    <property type="match status" value="1"/>
</dbReference>
<evidence type="ECO:0000256" key="4">
    <source>
        <dbReference type="SAM" id="SignalP"/>
    </source>
</evidence>
<dbReference type="Pfam" id="PF01839">
    <property type="entry name" value="FG-GAP"/>
    <property type="match status" value="6"/>
</dbReference>
<dbReference type="Gene3D" id="2.60.40.380">
    <property type="entry name" value="Purple acid phosphatase-like, N-terminal"/>
    <property type="match status" value="1"/>
</dbReference>
<dbReference type="CDD" id="cd07389">
    <property type="entry name" value="MPP_PhoD"/>
    <property type="match status" value="1"/>
</dbReference>
<feature type="chain" id="PRO_5046398591" evidence="4">
    <location>
        <begin position="22"/>
        <end position="920"/>
    </location>
</feature>
<dbReference type="InterPro" id="IPR000413">
    <property type="entry name" value="Integrin_alpha"/>
</dbReference>